<evidence type="ECO:0000313" key="1">
    <source>
        <dbReference type="EMBL" id="MBB5429957.1"/>
    </source>
</evidence>
<accession>A0A7W8VBB1</accession>
<proteinExistence type="predicted"/>
<name>A0A7W8VBB1_9ACTN</name>
<gene>
    <name evidence="1" type="ORF">HDA36_000041</name>
</gene>
<keyword evidence="2" id="KW-1185">Reference proteome</keyword>
<dbReference type="RefSeq" id="WP_184387463.1">
    <property type="nucleotide sequence ID" value="NZ_BAAAJD010000209.1"/>
</dbReference>
<reference evidence="1 2" key="1">
    <citation type="submission" date="2020-08" db="EMBL/GenBank/DDBJ databases">
        <title>Sequencing the genomes of 1000 actinobacteria strains.</title>
        <authorList>
            <person name="Klenk H.-P."/>
        </authorList>
    </citation>
    <scope>NUCLEOTIDE SEQUENCE [LARGE SCALE GENOMIC DNA]</scope>
    <source>
        <strain evidence="1 2">DSM 44551</strain>
    </source>
</reference>
<sequence length="102" mass="10992">MERSREQQVAVLDALGRGALPRQARFVAAVARRYPREELETPGQREIAAAAGRTSVAEEIEERWPGAPFAVQCGAAGEFPGAVPGADPEDEVVIGVVYRMTE</sequence>
<comment type="caution">
    <text evidence="1">The sequence shown here is derived from an EMBL/GenBank/DDBJ whole genome shotgun (WGS) entry which is preliminary data.</text>
</comment>
<dbReference type="Proteomes" id="UP000572635">
    <property type="component" value="Unassembled WGS sequence"/>
</dbReference>
<organism evidence="1 2">
    <name type="scientific">Nocardiopsis composta</name>
    <dbReference type="NCBI Taxonomy" id="157465"/>
    <lineage>
        <taxon>Bacteria</taxon>
        <taxon>Bacillati</taxon>
        <taxon>Actinomycetota</taxon>
        <taxon>Actinomycetes</taxon>
        <taxon>Streptosporangiales</taxon>
        <taxon>Nocardiopsidaceae</taxon>
        <taxon>Nocardiopsis</taxon>
    </lineage>
</organism>
<protein>
    <submittedName>
        <fullName evidence="1">Uncharacterized protein</fullName>
    </submittedName>
</protein>
<dbReference type="AlphaFoldDB" id="A0A7W8VBB1"/>
<dbReference type="EMBL" id="JACHDB010000001">
    <property type="protein sequence ID" value="MBB5429957.1"/>
    <property type="molecule type" value="Genomic_DNA"/>
</dbReference>
<evidence type="ECO:0000313" key="2">
    <source>
        <dbReference type="Proteomes" id="UP000572635"/>
    </source>
</evidence>